<gene>
    <name evidence="1" type="ORF">ACFFUQ_05900</name>
</gene>
<name>A0ABV5FJ32_9FLAO</name>
<accession>A0ABV5FJ32</accession>
<evidence type="ECO:0000313" key="2">
    <source>
        <dbReference type="Proteomes" id="UP001589589"/>
    </source>
</evidence>
<protein>
    <submittedName>
        <fullName evidence="1">Uncharacterized protein</fullName>
    </submittedName>
</protein>
<dbReference type="Proteomes" id="UP001589589">
    <property type="component" value="Unassembled WGS sequence"/>
</dbReference>
<dbReference type="RefSeq" id="WP_290262782.1">
    <property type="nucleotide sequence ID" value="NZ_JAUFQQ010000003.1"/>
</dbReference>
<comment type="caution">
    <text evidence="1">The sequence shown here is derived from an EMBL/GenBank/DDBJ whole genome shotgun (WGS) entry which is preliminary data.</text>
</comment>
<evidence type="ECO:0000313" key="1">
    <source>
        <dbReference type="EMBL" id="MFB9063549.1"/>
    </source>
</evidence>
<reference evidence="1 2" key="1">
    <citation type="submission" date="2024-09" db="EMBL/GenBank/DDBJ databases">
        <authorList>
            <person name="Sun Q."/>
            <person name="Mori K."/>
        </authorList>
    </citation>
    <scope>NUCLEOTIDE SEQUENCE [LARGE SCALE GENOMIC DNA]</scope>
    <source>
        <strain evidence="1 2">CECT 7908</strain>
    </source>
</reference>
<sequence>MEKKVTHYFVYVGHSNATKNKLQDEFQNYLKSLSATIIEVNKLEDLKSEIINKSLELNEIHRRCQGLKISIVDMHYSKGFMISGFHSLVFQILKGYGN</sequence>
<proteinExistence type="predicted"/>
<keyword evidence="2" id="KW-1185">Reference proteome</keyword>
<organism evidence="1 2">
    <name type="scientific">Flavobacterium branchiarum</name>
    <dbReference type="NCBI Taxonomy" id="1114870"/>
    <lineage>
        <taxon>Bacteria</taxon>
        <taxon>Pseudomonadati</taxon>
        <taxon>Bacteroidota</taxon>
        <taxon>Flavobacteriia</taxon>
        <taxon>Flavobacteriales</taxon>
        <taxon>Flavobacteriaceae</taxon>
        <taxon>Flavobacterium</taxon>
    </lineage>
</organism>
<dbReference type="EMBL" id="JBHMEX010000021">
    <property type="protein sequence ID" value="MFB9063549.1"/>
    <property type="molecule type" value="Genomic_DNA"/>
</dbReference>